<protein>
    <recommendedName>
        <fullName evidence="1">Reverse transcriptase domain-containing protein</fullName>
    </recommendedName>
</protein>
<proteinExistence type="predicted"/>
<dbReference type="EnsemblMetazoa" id="Aqu2.1.42457_001">
    <property type="protein sequence ID" value="Aqu2.1.42457_001"/>
    <property type="gene ID" value="Aqu2.1.42457"/>
</dbReference>
<dbReference type="AlphaFoldDB" id="A0A1X7VQV2"/>
<sequence>MFQSGEFEAVLFADASNAFNLLNRKPALVNIQKISPPLAKIPINCDRLKVPLSIDGEILHSAEGTTQGDILAMMMYAIAILPLNHYLNTFSVSQVCYADDAAARGKLQHLHHWWKELMAASNDYGFFTNPSKSWLFIKPNLLVTAKSLFADTKINITSNSCRYLDSPIGSDEFVSEFMCNIVSWSTNWKI</sequence>
<feature type="domain" description="Reverse transcriptase" evidence="1">
    <location>
        <begin position="8"/>
        <end position="164"/>
    </location>
</feature>
<accession>A0A1X7VQV2</accession>
<dbReference type="InterPro" id="IPR000477">
    <property type="entry name" value="RT_dom"/>
</dbReference>
<name>A0A1X7VQV2_AMPQE</name>
<dbReference type="InParanoid" id="A0A1X7VQV2"/>
<organism evidence="2">
    <name type="scientific">Amphimedon queenslandica</name>
    <name type="common">Sponge</name>
    <dbReference type="NCBI Taxonomy" id="400682"/>
    <lineage>
        <taxon>Eukaryota</taxon>
        <taxon>Metazoa</taxon>
        <taxon>Porifera</taxon>
        <taxon>Demospongiae</taxon>
        <taxon>Heteroscleromorpha</taxon>
        <taxon>Haplosclerida</taxon>
        <taxon>Niphatidae</taxon>
        <taxon>Amphimedon</taxon>
    </lineage>
</organism>
<evidence type="ECO:0000313" key="2">
    <source>
        <dbReference type="EnsemblMetazoa" id="Aqu2.1.42457_001"/>
    </source>
</evidence>
<reference evidence="2" key="1">
    <citation type="submission" date="2017-05" db="UniProtKB">
        <authorList>
            <consortium name="EnsemblMetazoa"/>
        </authorList>
    </citation>
    <scope>IDENTIFICATION</scope>
</reference>
<dbReference type="eggNOG" id="ENOG502S9D9">
    <property type="taxonomic scope" value="Eukaryota"/>
</dbReference>
<evidence type="ECO:0000259" key="1">
    <source>
        <dbReference type="Pfam" id="PF00078"/>
    </source>
</evidence>
<dbReference type="Pfam" id="PF00078">
    <property type="entry name" value="RVT_1"/>
    <property type="match status" value="1"/>
</dbReference>